<dbReference type="Proteomes" id="UP000789706">
    <property type="component" value="Unassembled WGS sequence"/>
</dbReference>
<protein>
    <submittedName>
        <fullName evidence="1">614_t:CDS:1</fullName>
    </submittedName>
</protein>
<accession>A0A9N8ZY60</accession>
<sequence>MSSSLTSSTSTTISSLCLPLSLINSSSSLLLGYPNSIFSLSTTSAILRQTFSGIVGINNNLIRIIDGDNVVVNQDSANAIIRLTSSGSKFYISLPTLEQKLFTQELSKELSNIIPCSDSRIKMNRHFQFDKDTEETQILEIEGDDDDIIDYNKDLGGGIIGEGDVISTNPQADSIIEIEDPLMSAKGQFNIDDNEEEENEENKGKSKKCTGYKICKRRTITITHKIPPPIITLTPITTSPPAQQLDQLV</sequence>
<dbReference type="AlphaFoldDB" id="A0A9N8ZY60"/>
<name>A0A9N8ZY60_9GLOM</name>
<keyword evidence="2" id="KW-1185">Reference proteome</keyword>
<dbReference type="EMBL" id="CAJVPK010000445">
    <property type="protein sequence ID" value="CAG8511432.1"/>
    <property type="molecule type" value="Genomic_DNA"/>
</dbReference>
<gene>
    <name evidence="1" type="ORF">DEBURN_LOCUS5197</name>
</gene>
<reference evidence="1" key="1">
    <citation type="submission" date="2021-06" db="EMBL/GenBank/DDBJ databases">
        <authorList>
            <person name="Kallberg Y."/>
            <person name="Tangrot J."/>
            <person name="Rosling A."/>
        </authorList>
    </citation>
    <scope>NUCLEOTIDE SEQUENCE</scope>
    <source>
        <strain evidence="1">AZ414A</strain>
    </source>
</reference>
<comment type="caution">
    <text evidence="1">The sequence shown here is derived from an EMBL/GenBank/DDBJ whole genome shotgun (WGS) entry which is preliminary data.</text>
</comment>
<evidence type="ECO:0000313" key="2">
    <source>
        <dbReference type="Proteomes" id="UP000789706"/>
    </source>
</evidence>
<proteinExistence type="predicted"/>
<organism evidence="1 2">
    <name type="scientific">Diversispora eburnea</name>
    <dbReference type="NCBI Taxonomy" id="1213867"/>
    <lineage>
        <taxon>Eukaryota</taxon>
        <taxon>Fungi</taxon>
        <taxon>Fungi incertae sedis</taxon>
        <taxon>Mucoromycota</taxon>
        <taxon>Glomeromycotina</taxon>
        <taxon>Glomeromycetes</taxon>
        <taxon>Diversisporales</taxon>
        <taxon>Diversisporaceae</taxon>
        <taxon>Diversispora</taxon>
    </lineage>
</organism>
<evidence type="ECO:0000313" key="1">
    <source>
        <dbReference type="EMBL" id="CAG8511432.1"/>
    </source>
</evidence>